<comment type="catalytic activity">
    <reaction evidence="6 8">
        <text>guanine + H2O + H(+) = xanthine + NH4(+)</text>
        <dbReference type="Rhea" id="RHEA:14665"/>
        <dbReference type="ChEBI" id="CHEBI:15377"/>
        <dbReference type="ChEBI" id="CHEBI:15378"/>
        <dbReference type="ChEBI" id="CHEBI:16235"/>
        <dbReference type="ChEBI" id="CHEBI:17712"/>
        <dbReference type="ChEBI" id="CHEBI:28938"/>
        <dbReference type="EC" id="3.5.4.3"/>
    </reaction>
</comment>
<name>A0A9P4HRU4_9PEZI</name>
<keyword evidence="3 8" id="KW-0479">Metal-binding</keyword>
<evidence type="ECO:0000313" key="11">
    <source>
        <dbReference type="Proteomes" id="UP000799776"/>
    </source>
</evidence>
<proteinExistence type="inferred from homology"/>
<evidence type="ECO:0000256" key="8">
    <source>
        <dbReference type="RuleBase" id="RU366009"/>
    </source>
</evidence>
<evidence type="ECO:0000256" key="6">
    <source>
        <dbReference type="ARBA" id="ARBA00051148"/>
    </source>
</evidence>
<keyword evidence="4 8" id="KW-0378">Hydrolase</keyword>
<comment type="function">
    <text evidence="7 8">Catalyzes the hydrolytic deamination of guanine, producing xanthine and ammonia.</text>
</comment>
<dbReference type="EC" id="3.5.4.3" evidence="8"/>
<dbReference type="InterPro" id="IPR014311">
    <property type="entry name" value="Guanine_deaminase"/>
</dbReference>
<dbReference type="InterPro" id="IPR011059">
    <property type="entry name" value="Metal-dep_hydrolase_composite"/>
</dbReference>
<comment type="pathway">
    <text evidence="1 8">Purine metabolism; guanine degradation; xanthine from guanine: step 1/1.</text>
</comment>
<dbReference type="FunFam" id="3.20.20.140:FF:000022">
    <property type="entry name" value="Guanine deaminase"/>
    <property type="match status" value="1"/>
</dbReference>
<dbReference type="NCBIfam" id="TIGR02967">
    <property type="entry name" value="guan_deamin"/>
    <property type="match status" value="1"/>
</dbReference>
<dbReference type="SUPFAM" id="SSF51338">
    <property type="entry name" value="Composite domain of metallo-dependent hydrolases"/>
    <property type="match status" value="1"/>
</dbReference>
<dbReference type="GO" id="GO:0008892">
    <property type="term" value="F:guanine deaminase activity"/>
    <property type="evidence" value="ECO:0007669"/>
    <property type="project" value="UniProtKB-UniRule"/>
</dbReference>
<dbReference type="GO" id="GO:0008270">
    <property type="term" value="F:zinc ion binding"/>
    <property type="evidence" value="ECO:0007669"/>
    <property type="project" value="UniProtKB-UniRule"/>
</dbReference>
<keyword evidence="5 8" id="KW-0862">Zinc</keyword>
<dbReference type="GO" id="GO:0006147">
    <property type="term" value="P:guanine catabolic process"/>
    <property type="evidence" value="ECO:0007669"/>
    <property type="project" value="UniProtKB-UniRule"/>
</dbReference>
<evidence type="ECO:0000256" key="1">
    <source>
        <dbReference type="ARBA" id="ARBA00004984"/>
    </source>
</evidence>
<accession>A0A9P4HRU4</accession>
<dbReference type="Gene3D" id="3.20.20.140">
    <property type="entry name" value="Metal-dependent hydrolases"/>
    <property type="match status" value="1"/>
</dbReference>
<protein>
    <recommendedName>
        <fullName evidence="8">Guanine deaminase</fullName>
        <shortName evidence="8">Guanase</shortName>
        <ecNumber evidence="8">3.5.4.3</ecNumber>
    </recommendedName>
    <alternativeName>
        <fullName evidence="8">Guanine aminohydrolase</fullName>
    </alternativeName>
</protein>
<keyword evidence="11" id="KW-1185">Reference proteome</keyword>
<evidence type="ECO:0000259" key="9">
    <source>
        <dbReference type="Pfam" id="PF01979"/>
    </source>
</evidence>
<dbReference type="PANTHER" id="PTHR11271">
    <property type="entry name" value="GUANINE DEAMINASE"/>
    <property type="match status" value="1"/>
</dbReference>
<evidence type="ECO:0000256" key="7">
    <source>
        <dbReference type="ARBA" id="ARBA00056079"/>
    </source>
</evidence>
<gene>
    <name evidence="10" type="ORF">K490DRAFT_75606</name>
</gene>
<dbReference type="AlphaFoldDB" id="A0A9P4HRU4"/>
<dbReference type="OrthoDB" id="194468at2759"/>
<feature type="domain" description="Amidohydrolase-related" evidence="9">
    <location>
        <begin position="93"/>
        <end position="474"/>
    </location>
</feature>
<dbReference type="InterPro" id="IPR032466">
    <property type="entry name" value="Metal_Hydrolase"/>
</dbReference>
<evidence type="ECO:0000313" key="10">
    <source>
        <dbReference type="EMBL" id="KAF2084814.1"/>
    </source>
</evidence>
<dbReference type="InterPro" id="IPR051607">
    <property type="entry name" value="Metallo-dep_hydrolases"/>
</dbReference>
<evidence type="ECO:0000256" key="4">
    <source>
        <dbReference type="ARBA" id="ARBA00022801"/>
    </source>
</evidence>
<comment type="similarity">
    <text evidence="2 8">Belongs to the metallo-dependent hydrolases superfamily. ATZ/TRZ family.</text>
</comment>
<reference evidence="10" key="1">
    <citation type="journal article" date="2020" name="Stud. Mycol.">
        <title>101 Dothideomycetes genomes: a test case for predicting lifestyles and emergence of pathogens.</title>
        <authorList>
            <person name="Haridas S."/>
            <person name="Albert R."/>
            <person name="Binder M."/>
            <person name="Bloem J."/>
            <person name="Labutti K."/>
            <person name="Salamov A."/>
            <person name="Andreopoulos B."/>
            <person name="Baker S."/>
            <person name="Barry K."/>
            <person name="Bills G."/>
            <person name="Bluhm B."/>
            <person name="Cannon C."/>
            <person name="Castanera R."/>
            <person name="Culley D."/>
            <person name="Daum C."/>
            <person name="Ezra D."/>
            <person name="Gonzalez J."/>
            <person name="Henrissat B."/>
            <person name="Kuo A."/>
            <person name="Liang C."/>
            <person name="Lipzen A."/>
            <person name="Lutzoni F."/>
            <person name="Magnuson J."/>
            <person name="Mondo S."/>
            <person name="Nolan M."/>
            <person name="Ohm R."/>
            <person name="Pangilinan J."/>
            <person name="Park H.-J."/>
            <person name="Ramirez L."/>
            <person name="Alfaro M."/>
            <person name="Sun H."/>
            <person name="Tritt A."/>
            <person name="Yoshinaga Y."/>
            <person name="Zwiers L.-H."/>
            <person name="Turgeon B."/>
            <person name="Goodwin S."/>
            <person name="Spatafora J."/>
            <person name="Crous P."/>
            <person name="Grigoriev I."/>
        </authorList>
    </citation>
    <scope>NUCLEOTIDE SEQUENCE</scope>
    <source>
        <strain evidence="10">CBS 121410</strain>
    </source>
</reference>
<evidence type="ECO:0000256" key="3">
    <source>
        <dbReference type="ARBA" id="ARBA00022723"/>
    </source>
</evidence>
<dbReference type="InterPro" id="IPR006680">
    <property type="entry name" value="Amidohydro-rel"/>
</dbReference>
<dbReference type="Proteomes" id="UP000799776">
    <property type="component" value="Unassembled WGS sequence"/>
</dbReference>
<dbReference type="SUPFAM" id="SSF51556">
    <property type="entry name" value="Metallo-dependent hydrolases"/>
    <property type="match status" value="1"/>
</dbReference>
<dbReference type="PANTHER" id="PTHR11271:SF6">
    <property type="entry name" value="GUANINE DEAMINASE"/>
    <property type="match status" value="1"/>
</dbReference>
<dbReference type="Pfam" id="PF01979">
    <property type="entry name" value="Amidohydro_1"/>
    <property type="match status" value="1"/>
</dbReference>
<evidence type="ECO:0000256" key="2">
    <source>
        <dbReference type="ARBA" id="ARBA00006745"/>
    </source>
</evidence>
<dbReference type="GO" id="GO:0005829">
    <property type="term" value="C:cytosol"/>
    <property type="evidence" value="ECO:0007669"/>
    <property type="project" value="TreeGrafter"/>
</dbReference>
<sequence length="482" mass="52266">MATTEHPTPLAATPINRTVYVGAFAHSKTLKELEICPRGAIGVDEDGKIAFVARDIGSGKEGVQACLREYGWTGAGVVEIADGGEEGGSGFFFPGFIDTHIHAPQHPNTGLFGHHTLLTWLHTYTFPREASLQHLPTAHRIYTRLVHRTLSHGTTTAAYYATIHVPATLALASICLAHGQRAFVGRVCMDRQTVNPDTYRDEGCAEALAKSAECVAGVRERDAGRGLVWPILTPRFAPSCSVDALAGLGAMMKADRGLWAQTHISENEAEVRLVAELFPDATSYADVYDRAGLLNGRMVLAHAVHLTTEEKELVRRRDAKVAHCPASNTALTSGCCPVRELLERGITVGLGTDVSGGYSPSVLEMCRQAILVSRHRAMVGGEGEKLAVEEALYLATRGGAKVLGLESRVGGFEVGMEWDAQMVRLGGVDELGEGELEGPVDVFGWESWEDRIAKWLYSGDDRNTVAVWVNGRLVHKTDWYLQ</sequence>
<evidence type="ECO:0000256" key="5">
    <source>
        <dbReference type="ARBA" id="ARBA00022833"/>
    </source>
</evidence>
<dbReference type="EMBL" id="ML978737">
    <property type="protein sequence ID" value="KAF2084814.1"/>
    <property type="molecule type" value="Genomic_DNA"/>
</dbReference>
<organism evidence="10 11">
    <name type="scientific">Saccharata proteae CBS 121410</name>
    <dbReference type="NCBI Taxonomy" id="1314787"/>
    <lineage>
        <taxon>Eukaryota</taxon>
        <taxon>Fungi</taxon>
        <taxon>Dikarya</taxon>
        <taxon>Ascomycota</taxon>
        <taxon>Pezizomycotina</taxon>
        <taxon>Dothideomycetes</taxon>
        <taxon>Dothideomycetes incertae sedis</taxon>
        <taxon>Botryosphaeriales</taxon>
        <taxon>Saccharataceae</taxon>
        <taxon>Saccharata</taxon>
    </lineage>
</organism>
<comment type="caution">
    <text evidence="10">The sequence shown here is derived from an EMBL/GenBank/DDBJ whole genome shotgun (WGS) entry which is preliminary data.</text>
</comment>
<comment type="cofactor">
    <cofactor evidence="8">
        <name>Zn(2+)</name>
        <dbReference type="ChEBI" id="CHEBI:29105"/>
    </cofactor>
    <text evidence="8">Binds 1 zinc ion per subunit.</text>
</comment>
<dbReference type="Gene3D" id="2.30.40.10">
    <property type="entry name" value="Urease, subunit C, domain 1"/>
    <property type="match status" value="1"/>
</dbReference>